<protein>
    <submittedName>
        <fullName evidence="3">Peptidase A26</fullName>
    </submittedName>
</protein>
<feature type="domain" description="GLUG" evidence="2">
    <location>
        <begin position="273"/>
        <end position="299"/>
    </location>
</feature>
<name>A0A8J6QUK8_9BACT</name>
<keyword evidence="1" id="KW-0732">Signal</keyword>
<reference evidence="3" key="1">
    <citation type="submission" date="2020-09" db="EMBL/GenBank/DDBJ databases">
        <title>Pelobacter alkaliphilus sp. nov., a novel anaerobic arsenate-reducing bacterium from terrestrial mud volcano.</title>
        <authorList>
            <person name="Khomyakova M.A."/>
            <person name="Merkel A.Y."/>
            <person name="Slobodkin A.I."/>
        </authorList>
    </citation>
    <scope>NUCLEOTIDE SEQUENCE</scope>
    <source>
        <strain evidence="3">M08fum</strain>
    </source>
</reference>
<dbReference type="RefSeq" id="WP_191154889.1">
    <property type="nucleotide sequence ID" value="NZ_JACWUN010000006.1"/>
</dbReference>
<sequence>MLAGICVLLSALFVFSSTALAIPSPFAGGDGSFDHPFEIATVEQLDAVRLNLDSHFILIADIDLDVAPYNTGEGWEPIGANAARFTGHFNGNGHVISNLFIVRPSTPNNEGVGLFGYTQGANISNIGLVNVNVRGNRNVGGLVGYAVLGSVISTSHATGSVQGVEDVGGLVGRTDGEINLSFATGAVKSGGRVGGLVGYALKSTNITQSYATGTVSGTLSAIGGLIGRLDGKVSSSYATGKVTGGNTVGGLVGDLDAEDAKIDASYATGDVNGNLRIGGLVGTASQSSIVDSYASGAVTGDEEVGGLVGELSGVSGADMVKNSYATGVVVSAGPHVGGLIGKLSNATIVASYYNSDTNDKDDSGKGEPKTTAELQQAVTFTGWDFNATWNIVEAATLPYLDWQKHFVFGAAQVWLVEKEGDIQAGHVVEPDPDAAQTRVQSTITDENSNSTGIEELHGGWMAVTRAGFSEVRAVAITDGDGESRTWFEIKDGDAWERAFSTLARDIDTFEAGNQIVIEEDATDGLQIRIKTQVTREIRF</sequence>
<dbReference type="AlphaFoldDB" id="A0A8J6QUK8"/>
<evidence type="ECO:0000256" key="1">
    <source>
        <dbReference type="SAM" id="SignalP"/>
    </source>
</evidence>
<feature type="chain" id="PRO_5035293558" evidence="1">
    <location>
        <begin position="22"/>
        <end position="539"/>
    </location>
</feature>
<feature type="domain" description="GLUG" evidence="2">
    <location>
        <begin position="135"/>
        <end position="161"/>
    </location>
</feature>
<feature type="domain" description="GLUG" evidence="2">
    <location>
        <begin position="220"/>
        <end position="243"/>
    </location>
</feature>
<proteinExistence type="predicted"/>
<dbReference type="Pfam" id="PF07581">
    <property type="entry name" value="Glug"/>
    <property type="match status" value="4"/>
</dbReference>
<keyword evidence="4" id="KW-1185">Reference proteome</keyword>
<dbReference type="EMBL" id="JACWUN010000006">
    <property type="protein sequence ID" value="MBD1400415.1"/>
    <property type="molecule type" value="Genomic_DNA"/>
</dbReference>
<feature type="domain" description="GLUG" evidence="2">
    <location>
        <begin position="190"/>
        <end position="216"/>
    </location>
</feature>
<dbReference type="Gene3D" id="2.160.20.110">
    <property type="match status" value="1"/>
</dbReference>
<feature type="signal peptide" evidence="1">
    <location>
        <begin position="1"/>
        <end position="21"/>
    </location>
</feature>
<comment type="caution">
    <text evidence="3">The sequence shown here is derived from an EMBL/GenBank/DDBJ whole genome shotgun (WGS) entry which is preliminary data.</text>
</comment>
<organism evidence="3 4">
    <name type="scientific">Pelovirga terrestris</name>
    <dbReference type="NCBI Taxonomy" id="2771352"/>
    <lineage>
        <taxon>Bacteria</taxon>
        <taxon>Pseudomonadati</taxon>
        <taxon>Thermodesulfobacteriota</taxon>
        <taxon>Desulfuromonadia</taxon>
        <taxon>Geobacterales</taxon>
        <taxon>Geobacteraceae</taxon>
        <taxon>Pelovirga</taxon>
    </lineage>
</organism>
<evidence type="ECO:0000313" key="4">
    <source>
        <dbReference type="Proteomes" id="UP000632828"/>
    </source>
</evidence>
<gene>
    <name evidence="3" type="ORF">ICT70_07005</name>
</gene>
<accession>A0A8J6QUK8</accession>
<evidence type="ECO:0000313" key="3">
    <source>
        <dbReference type="EMBL" id="MBD1400415.1"/>
    </source>
</evidence>
<dbReference type="Proteomes" id="UP000632828">
    <property type="component" value="Unassembled WGS sequence"/>
</dbReference>
<dbReference type="InterPro" id="IPR011493">
    <property type="entry name" value="GLUG"/>
</dbReference>
<evidence type="ECO:0000259" key="2">
    <source>
        <dbReference type="Pfam" id="PF07581"/>
    </source>
</evidence>